<reference evidence="1 2" key="1">
    <citation type="journal article" date="2018" name="Science">
        <title>The opium poppy genome and morphinan production.</title>
        <authorList>
            <person name="Guo L."/>
            <person name="Winzer T."/>
            <person name="Yang X."/>
            <person name="Li Y."/>
            <person name="Ning Z."/>
            <person name="He Z."/>
            <person name="Teodor R."/>
            <person name="Lu Y."/>
            <person name="Bowser T.A."/>
            <person name="Graham I.A."/>
            <person name="Ye K."/>
        </authorList>
    </citation>
    <scope>NUCLEOTIDE SEQUENCE [LARGE SCALE GENOMIC DNA]</scope>
    <source>
        <strain evidence="2">cv. HN1</strain>
        <tissue evidence="1">Leaves</tissue>
    </source>
</reference>
<sequence length="63" mass="7039">MRRFRIFDYSLREEASAVVFLPLVKAILCSLSILKGANGRTVGGDGTPFMRAVYITAQHPYMC</sequence>
<gene>
    <name evidence="1" type="ORF">C5167_047958</name>
</gene>
<keyword evidence="2" id="KW-1185">Reference proteome</keyword>
<dbReference type="AlphaFoldDB" id="A0A4Y7KJF3"/>
<protein>
    <submittedName>
        <fullName evidence="1">Uncharacterized protein</fullName>
    </submittedName>
</protein>
<accession>A0A4Y7KJF3</accession>
<proteinExistence type="predicted"/>
<dbReference type="Gramene" id="RZC72480">
    <property type="protein sequence ID" value="RZC72480"/>
    <property type="gene ID" value="C5167_047958"/>
</dbReference>
<dbReference type="EMBL" id="CM010722">
    <property type="protein sequence ID" value="RZC72480.1"/>
    <property type="molecule type" value="Genomic_DNA"/>
</dbReference>
<evidence type="ECO:0000313" key="2">
    <source>
        <dbReference type="Proteomes" id="UP000316621"/>
    </source>
</evidence>
<name>A0A4Y7KJF3_PAPSO</name>
<evidence type="ECO:0000313" key="1">
    <source>
        <dbReference type="EMBL" id="RZC72480.1"/>
    </source>
</evidence>
<organism evidence="1 2">
    <name type="scientific">Papaver somniferum</name>
    <name type="common">Opium poppy</name>
    <dbReference type="NCBI Taxonomy" id="3469"/>
    <lineage>
        <taxon>Eukaryota</taxon>
        <taxon>Viridiplantae</taxon>
        <taxon>Streptophyta</taxon>
        <taxon>Embryophyta</taxon>
        <taxon>Tracheophyta</taxon>
        <taxon>Spermatophyta</taxon>
        <taxon>Magnoliopsida</taxon>
        <taxon>Ranunculales</taxon>
        <taxon>Papaveraceae</taxon>
        <taxon>Papaveroideae</taxon>
        <taxon>Papaver</taxon>
    </lineage>
</organism>
<dbReference type="Proteomes" id="UP000316621">
    <property type="component" value="Chromosome 8"/>
</dbReference>